<reference evidence="10 11" key="1">
    <citation type="submission" date="2021-03" db="EMBL/GenBank/DDBJ databases">
        <title>Metabolic Capacity of the Antarctic Cyanobacterium Phormidium pseudopriestleyi that Sustains Oxygenic Photosynthesis in the Presence of Hydrogen Sulfide.</title>
        <authorList>
            <person name="Lumian J.E."/>
            <person name="Jungblut A.D."/>
            <person name="Dillon M.L."/>
            <person name="Hawes I."/>
            <person name="Doran P.T."/>
            <person name="Mackey T.J."/>
            <person name="Dick G.J."/>
            <person name="Grettenberger C.L."/>
            <person name="Sumner D.Y."/>
        </authorList>
    </citation>
    <scope>NUCLEOTIDE SEQUENCE [LARGE SCALE GENOMIC DNA]</scope>
    <source>
        <strain evidence="10 11">FRX01</strain>
    </source>
</reference>
<dbReference type="PROSITE" id="PS50011">
    <property type="entry name" value="PROTEIN_KINASE_DOM"/>
    <property type="match status" value="1"/>
</dbReference>
<dbReference type="InterPro" id="IPR000719">
    <property type="entry name" value="Prot_kinase_dom"/>
</dbReference>
<dbReference type="Proteomes" id="UP000664844">
    <property type="component" value="Unassembled WGS sequence"/>
</dbReference>
<evidence type="ECO:0000313" key="11">
    <source>
        <dbReference type="Proteomes" id="UP000664844"/>
    </source>
</evidence>
<evidence type="ECO:0000256" key="5">
    <source>
        <dbReference type="ARBA" id="ARBA00022777"/>
    </source>
</evidence>
<accession>A0ABS3FTL2</accession>
<dbReference type="InterPro" id="IPR011009">
    <property type="entry name" value="Kinase-like_dom_sf"/>
</dbReference>
<keyword evidence="2 10" id="KW-0723">Serine/threonine-protein kinase</keyword>
<evidence type="ECO:0000256" key="6">
    <source>
        <dbReference type="ARBA" id="ARBA00022840"/>
    </source>
</evidence>
<dbReference type="EC" id="2.7.11.1" evidence="1"/>
<keyword evidence="4" id="KW-0547">Nucleotide-binding</keyword>
<evidence type="ECO:0000259" key="9">
    <source>
        <dbReference type="PROSITE" id="PS50011"/>
    </source>
</evidence>
<evidence type="ECO:0000256" key="8">
    <source>
        <dbReference type="ARBA" id="ARBA00048679"/>
    </source>
</evidence>
<comment type="caution">
    <text evidence="10">The sequence shown here is derived from an EMBL/GenBank/DDBJ whole genome shotgun (WGS) entry which is preliminary data.</text>
</comment>
<dbReference type="EMBL" id="JAFLQW010000410">
    <property type="protein sequence ID" value="MBO0350459.1"/>
    <property type="molecule type" value="Genomic_DNA"/>
</dbReference>
<keyword evidence="11" id="KW-1185">Reference proteome</keyword>
<name>A0ABS3FTL2_9CYAN</name>
<dbReference type="Gene3D" id="1.10.510.10">
    <property type="entry name" value="Transferase(Phosphotransferase) domain 1"/>
    <property type="match status" value="1"/>
</dbReference>
<dbReference type="SMART" id="SM00220">
    <property type="entry name" value="S_TKc"/>
    <property type="match status" value="1"/>
</dbReference>
<keyword evidence="3" id="KW-0808">Transferase</keyword>
<dbReference type="PANTHER" id="PTHR24363">
    <property type="entry name" value="SERINE/THREONINE PROTEIN KINASE"/>
    <property type="match status" value="1"/>
</dbReference>
<keyword evidence="6" id="KW-0067">ATP-binding</keyword>
<evidence type="ECO:0000256" key="4">
    <source>
        <dbReference type="ARBA" id="ARBA00022741"/>
    </source>
</evidence>
<evidence type="ECO:0000256" key="7">
    <source>
        <dbReference type="ARBA" id="ARBA00047899"/>
    </source>
</evidence>
<feature type="non-terminal residue" evidence="10">
    <location>
        <position position="1"/>
    </location>
</feature>
<dbReference type="Pfam" id="PF00069">
    <property type="entry name" value="Pkinase"/>
    <property type="match status" value="1"/>
</dbReference>
<keyword evidence="5 10" id="KW-0418">Kinase</keyword>
<dbReference type="PANTHER" id="PTHR24363:SF0">
    <property type="entry name" value="SERINE_THREONINE KINASE LIKE DOMAIN CONTAINING 1"/>
    <property type="match status" value="1"/>
</dbReference>
<dbReference type="Gene3D" id="3.40.1000.10">
    <property type="entry name" value="Mog1/PsbP, alpha/beta/alpha sandwich"/>
    <property type="match status" value="1"/>
</dbReference>
<evidence type="ECO:0000256" key="2">
    <source>
        <dbReference type="ARBA" id="ARBA00022527"/>
    </source>
</evidence>
<protein>
    <recommendedName>
        <fullName evidence="1">non-specific serine/threonine protein kinase</fullName>
        <ecNumber evidence="1">2.7.11.1</ecNumber>
    </recommendedName>
</protein>
<organism evidence="10 11">
    <name type="scientific">Phormidium pseudopriestleyi FRX01</name>
    <dbReference type="NCBI Taxonomy" id="1759528"/>
    <lineage>
        <taxon>Bacteria</taxon>
        <taxon>Bacillati</taxon>
        <taxon>Cyanobacteriota</taxon>
        <taxon>Cyanophyceae</taxon>
        <taxon>Oscillatoriophycideae</taxon>
        <taxon>Oscillatoriales</taxon>
        <taxon>Oscillatoriaceae</taxon>
        <taxon>Phormidium</taxon>
    </lineage>
</organism>
<dbReference type="Pfam" id="PF18933">
    <property type="entry name" value="PsbP_2"/>
    <property type="match status" value="1"/>
</dbReference>
<dbReference type="SUPFAM" id="SSF56112">
    <property type="entry name" value="Protein kinase-like (PK-like)"/>
    <property type="match status" value="1"/>
</dbReference>
<comment type="catalytic activity">
    <reaction evidence="7">
        <text>L-threonyl-[protein] + ATP = O-phospho-L-threonyl-[protein] + ADP + H(+)</text>
        <dbReference type="Rhea" id="RHEA:46608"/>
        <dbReference type="Rhea" id="RHEA-COMP:11060"/>
        <dbReference type="Rhea" id="RHEA-COMP:11605"/>
        <dbReference type="ChEBI" id="CHEBI:15378"/>
        <dbReference type="ChEBI" id="CHEBI:30013"/>
        <dbReference type="ChEBI" id="CHEBI:30616"/>
        <dbReference type="ChEBI" id="CHEBI:61977"/>
        <dbReference type="ChEBI" id="CHEBI:456216"/>
        <dbReference type="EC" id="2.7.11.1"/>
    </reaction>
</comment>
<gene>
    <name evidence="10" type="ORF">J0895_15425</name>
</gene>
<evidence type="ECO:0000313" key="10">
    <source>
        <dbReference type="EMBL" id="MBO0350459.1"/>
    </source>
</evidence>
<evidence type="ECO:0000256" key="3">
    <source>
        <dbReference type="ARBA" id="ARBA00022679"/>
    </source>
</evidence>
<dbReference type="CDD" id="cd14014">
    <property type="entry name" value="STKc_PknB_like"/>
    <property type="match status" value="1"/>
</dbReference>
<comment type="catalytic activity">
    <reaction evidence="8">
        <text>L-seryl-[protein] + ATP = O-phospho-L-seryl-[protein] + ADP + H(+)</text>
        <dbReference type="Rhea" id="RHEA:17989"/>
        <dbReference type="Rhea" id="RHEA-COMP:9863"/>
        <dbReference type="Rhea" id="RHEA-COMP:11604"/>
        <dbReference type="ChEBI" id="CHEBI:15378"/>
        <dbReference type="ChEBI" id="CHEBI:29999"/>
        <dbReference type="ChEBI" id="CHEBI:30616"/>
        <dbReference type="ChEBI" id="CHEBI:83421"/>
        <dbReference type="ChEBI" id="CHEBI:456216"/>
        <dbReference type="EC" id="2.7.11.1"/>
    </reaction>
</comment>
<dbReference type="RefSeq" id="WP_207088936.1">
    <property type="nucleotide sequence ID" value="NZ_JAFLQW010000410.1"/>
</dbReference>
<feature type="domain" description="Protein kinase" evidence="9">
    <location>
        <begin position="6"/>
        <end position="282"/>
    </location>
</feature>
<dbReference type="GO" id="GO:0004674">
    <property type="term" value="F:protein serine/threonine kinase activity"/>
    <property type="evidence" value="ECO:0007669"/>
    <property type="project" value="UniProtKB-KW"/>
</dbReference>
<evidence type="ECO:0000256" key="1">
    <source>
        <dbReference type="ARBA" id="ARBA00012513"/>
    </source>
</evidence>
<sequence length="502" mass="56022">LLQSRYQILQPLSQGGFGKTYLAADIQRPNHPHCVVKQLLIQPSSPGVNRANSLLGKVKQLFHQEAEILEKLGNHDQIPRLLAYFEENQEFYLVQELISGYPLSEQLIPNLKFSESEVIQLLEDTLEVLAFVHQNQVIHRDIKPDNLMRRQEDGKIVLIDFGAVKEIRNLSATSQTALQTVAIGTRGYMPNEQAAGKPHFSSDIYALGIIAIQALTGLNPDPQTGGLPQDKTTGEISWRHLATVRDNLANIIDKMVLQDYRQRYQDGGAALQAILTLSHPVVQSTAVSLPGSSGTNYTTQTNQSTFMSIIKWPRDNKLGLAGVTVGILGVITAAFTVPEVREFIGLERIKDGIYQDNGIILNYPGDWQIQQINPPLGGDRIVFQSPRDPSSNYQETITLTIIDLPEPLTALDYYQQRLRPQLEGEYNLNLVNTAPPTTLDNREANQIIYSTTKNGIPITNKAIWTVKNSKVYQLTYSGESANFPTDQQTVIKKLQDSFKIPE</sequence>
<proteinExistence type="predicted"/>